<keyword evidence="4" id="KW-1185">Reference proteome</keyword>
<dbReference type="EMBL" id="NCKW01000836">
    <property type="protein sequence ID" value="POM79961.1"/>
    <property type="molecule type" value="Genomic_DNA"/>
</dbReference>
<feature type="compositionally biased region" description="Low complexity" evidence="1">
    <location>
        <begin position="79"/>
        <end position="89"/>
    </location>
</feature>
<dbReference type="Proteomes" id="UP000237271">
    <property type="component" value="Unassembled WGS sequence"/>
</dbReference>
<feature type="compositionally biased region" description="Polar residues" evidence="1">
    <location>
        <begin position="90"/>
        <end position="121"/>
    </location>
</feature>
<gene>
    <name evidence="3" type="ORF">PHPALM_2260</name>
    <name evidence="2" type="ORF">PHPALM_29766</name>
</gene>
<organism evidence="3 4">
    <name type="scientific">Phytophthora palmivora</name>
    <dbReference type="NCBI Taxonomy" id="4796"/>
    <lineage>
        <taxon>Eukaryota</taxon>
        <taxon>Sar</taxon>
        <taxon>Stramenopiles</taxon>
        <taxon>Oomycota</taxon>
        <taxon>Peronosporomycetes</taxon>
        <taxon>Peronosporales</taxon>
        <taxon>Peronosporaceae</taxon>
        <taxon>Phytophthora</taxon>
    </lineage>
</organism>
<reference evidence="3" key="2">
    <citation type="submission" date="2017-04" db="EMBL/GenBank/DDBJ databases">
        <authorList>
            <person name="Ali S."/>
            <person name="Shao J."/>
            <person name="Larry D.J."/>
            <person name="Kronmiller B."/>
            <person name="Shen D."/>
            <person name="Strem M.D."/>
            <person name="Melnick R.L."/>
            <person name="Guiltinan M.J."/>
            <person name="Tyler B.M."/>
            <person name="Meinhardt L.W."/>
            <person name="Bailey B.A."/>
        </authorList>
    </citation>
    <scope>NUCLEOTIDE SEQUENCE</scope>
    <source>
        <strain evidence="3">Sbr112.9</strain>
        <tissue evidence="3">Mycelia</tissue>
    </source>
</reference>
<evidence type="ECO:0000313" key="4">
    <source>
        <dbReference type="Proteomes" id="UP000237271"/>
    </source>
</evidence>
<comment type="caution">
    <text evidence="3">The sequence shown here is derived from an EMBL/GenBank/DDBJ whole genome shotgun (WGS) entry which is preliminary data.</text>
</comment>
<protein>
    <submittedName>
        <fullName evidence="3">Uncharacterized protein</fullName>
    </submittedName>
</protein>
<feature type="non-terminal residue" evidence="3">
    <location>
        <position position="121"/>
    </location>
</feature>
<accession>A0A2P4YQ69</accession>
<evidence type="ECO:0000313" key="2">
    <source>
        <dbReference type="EMBL" id="POM61247.1"/>
    </source>
</evidence>
<evidence type="ECO:0000256" key="1">
    <source>
        <dbReference type="SAM" id="MobiDB-lite"/>
    </source>
</evidence>
<sequence>MSKAPKAKKAALHYQPYQALGTGEGEEPSMDLTMPDLPLHLDPVLSGLSSNMSRNLWDDWNENDANFGMKFDMFTDEVSTASTASSTASPNPSMHVSNHNVGTPSYEQQNASPNTMHTHHP</sequence>
<name>A0A2P4YQ69_9STRA</name>
<proteinExistence type="predicted"/>
<feature type="region of interest" description="Disordered" evidence="1">
    <location>
        <begin position="79"/>
        <end position="121"/>
    </location>
</feature>
<reference evidence="3 4" key="1">
    <citation type="journal article" date="2017" name="Genome Biol. Evol.">
        <title>Phytophthora megakarya and P. palmivora, closely related causal agents of cacao black pod rot, underwent increases in genome sizes and gene numbers by different mechanisms.</title>
        <authorList>
            <person name="Ali S.S."/>
            <person name="Shao J."/>
            <person name="Lary D.J."/>
            <person name="Kronmiller B."/>
            <person name="Shen D."/>
            <person name="Strem M.D."/>
            <person name="Amoako-Attah I."/>
            <person name="Akrofi A.Y."/>
            <person name="Begoude B.A."/>
            <person name="Ten Hoopen G.M."/>
            <person name="Coulibaly K."/>
            <person name="Kebe B.I."/>
            <person name="Melnick R.L."/>
            <person name="Guiltinan M.J."/>
            <person name="Tyler B.M."/>
            <person name="Meinhardt L.W."/>
            <person name="Bailey B.A."/>
        </authorList>
    </citation>
    <scope>NUCLEOTIDE SEQUENCE [LARGE SCALE GENOMIC DNA]</scope>
    <source>
        <strain evidence="4">sbr112.9</strain>
        <strain evidence="3">Sbr112.9</strain>
    </source>
</reference>
<dbReference type="AlphaFoldDB" id="A0A2P4YQ69"/>
<evidence type="ECO:0000313" key="3">
    <source>
        <dbReference type="EMBL" id="POM79961.1"/>
    </source>
</evidence>
<dbReference type="EMBL" id="NCKW01016155">
    <property type="protein sequence ID" value="POM61247.1"/>
    <property type="molecule type" value="Genomic_DNA"/>
</dbReference>
<dbReference type="OrthoDB" id="168113at2759"/>